<sequence>MQAGGVPGQSGVRAAWPAGNVPVSRPAYERDLKPSLATTLAKVSRRVIVTLALGSAGVSVGGAYGFQAERCRRAGNGSG</sequence>
<name>A0ABT8QU71_9FIRM</name>
<dbReference type="Proteomes" id="UP001176021">
    <property type="component" value="Unassembled WGS sequence"/>
</dbReference>
<comment type="caution">
    <text evidence="2">The sequence shown here is derived from an EMBL/GenBank/DDBJ whole genome shotgun (WGS) entry which is preliminary data.</text>
</comment>
<gene>
    <name evidence="2" type="ORF">M8H41_18890</name>
</gene>
<dbReference type="EMBL" id="JAMJEV010000018">
    <property type="protein sequence ID" value="MDO0824904.1"/>
    <property type="molecule type" value="Genomic_DNA"/>
</dbReference>
<dbReference type="RefSeq" id="WP_302049639.1">
    <property type="nucleotide sequence ID" value="NZ_JAMJEV010000018.1"/>
</dbReference>
<evidence type="ECO:0000313" key="3">
    <source>
        <dbReference type="Proteomes" id="UP001176021"/>
    </source>
</evidence>
<proteinExistence type="predicted"/>
<evidence type="ECO:0000313" key="2">
    <source>
        <dbReference type="EMBL" id="MDO0824904.1"/>
    </source>
</evidence>
<feature type="region of interest" description="Disordered" evidence="1">
    <location>
        <begin position="1"/>
        <end position="26"/>
    </location>
</feature>
<protein>
    <submittedName>
        <fullName evidence="2">Uncharacterized protein</fullName>
    </submittedName>
</protein>
<organism evidence="2 3">
    <name type="scientific">Desulfosporosinus nitroreducens</name>
    <dbReference type="NCBI Taxonomy" id="2018668"/>
    <lineage>
        <taxon>Bacteria</taxon>
        <taxon>Bacillati</taxon>
        <taxon>Bacillota</taxon>
        <taxon>Clostridia</taxon>
        <taxon>Eubacteriales</taxon>
        <taxon>Desulfitobacteriaceae</taxon>
        <taxon>Desulfosporosinus</taxon>
    </lineage>
</organism>
<reference evidence="2" key="1">
    <citation type="submission" date="2022-05" db="EMBL/GenBank/DDBJ databases">
        <title>Expanded diversity of anoxic marine methylotrophy in a Black Sea sulfate reducing microorganism.</title>
        <authorList>
            <person name="Fischer P.Q."/>
            <person name="Stams A.J.M."/>
            <person name="Villanueva L."/>
            <person name="Sousa D.Z."/>
        </authorList>
    </citation>
    <scope>NUCLEOTIDE SEQUENCE</scope>
    <source>
        <strain evidence="2">P130</strain>
    </source>
</reference>
<evidence type="ECO:0000256" key="1">
    <source>
        <dbReference type="SAM" id="MobiDB-lite"/>
    </source>
</evidence>
<accession>A0ABT8QU71</accession>
<keyword evidence="3" id="KW-1185">Reference proteome</keyword>